<dbReference type="Proteomes" id="UP001500280">
    <property type="component" value="Unassembled WGS sequence"/>
</dbReference>
<keyword evidence="2" id="KW-1185">Reference proteome</keyword>
<evidence type="ECO:0000313" key="1">
    <source>
        <dbReference type="EMBL" id="GAA1722536.1"/>
    </source>
</evidence>
<protein>
    <recommendedName>
        <fullName evidence="3">DUF2188 domain-containing protein</fullName>
    </recommendedName>
</protein>
<organism evidence="1 2">
    <name type="scientific">Kribbella yunnanensis</name>
    <dbReference type="NCBI Taxonomy" id="190194"/>
    <lineage>
        <taxon>Bacteria</taxon>
        <taxon>Bacillati</taxon>
        <taxon>Actinomycetota</taxon>
        <taxon>Actinomycetes</taxon>
        <taxon>Propionibacteriales</taxon>
        <taxon>Kribbellaceae</taxon>
        <taxon>Kribbella</taxon>
    </lineage>
</organism>
<reference evidence="1 2" key="1">
    <citation type="journal article" date="2019" name="Int. J. Syst. Evol. Microbiol.">
        <title>The Global Catalogue of Microorganisms (GCM) 10K type strain sequencing project: providing services to taxonomists for standard genome sequencing and annotation.</title>
        <authorList>
            <consortium name="The Broad Institute Genomics Platform"/>
            <consortium name="The Broad Institute Genome Sequencing Center for Infectious Disease"/>
            <person name="Wu L."/>
            <person name="Ma J."/>
        </authorList>
    </citation>
    <scope>NUCLEOTIDE SEQUENCE [LARGE SCALE GENOMIC DNA]</scope>
    <source>
        <strain evidence="1 2">JCM 14307</strain>
    </source>
</reference>
<name>A0ABN2JCL5_9ACTN</name>
<gene>
    <name evidence="1" type="ORF">GCM10009745_84550</name>
</gene>
<dbReference type="EMBL" id="BAAANF010000046">
    <property type="protein sequence ID" value="GAA1722536.1"/>
    <property type="molecule type" value="Genomic_DNA"/>
</dbReference>
<evidence type="ECO:0000313" key="2">
    <source>
        <dbReference type="Proteomes" id="UP001500280"/>
    </source>
</evidence>
<comment type="caution">
    <text evidence="1">The sequence shown here is derived from an EMBL/GenBank/DDBJ whole genome shotgun (WGS) entry which is preliminary data.</text>
</comment>
<proteinExistence type="predicted"/>
<evidence type="ECO:0008006" key="3">
    <source>
        <dbReference type="Google" id="ProtNLM"/>
    </source>
</evidence>
<sequence length="69" mass="7435">MLYEVTYTSTKHDAPNRTVTDAAGVTDLVRQAAATGSRVHIRPLSETGDHHVVDVVGEVVPDGDDTRHP</sequence>
<accession>A0ABN2JCL5</accession>